<dbReference type="SUPFAM" id="SSF53850">
    <property type="entry name" value="Periplasmic binding protein-like II"/>
    <property type="match status" value="1"/>
</dbReference>
<keyword evidence="3 5" id="KW-0732">Signal</keyword>
<accession>A0ABY6D250</accession>
<sequence>MKNTLKILSAILIICVSFCTAHAQGTLKKIVNKGELRVGLTADQPPFSMKNKQGEIIGYEVDMATLLAKSMGVKLKLVVLPFNSLIDALDGGKIDMVMSGMTITPERNLKVAFVGPYMVSGKSILTKSSILARAESTEELNEGSRISVAVLEGSTSQTFVETYMENVDMTKVKNYDEGINLVRTEIVNALVADYPFCVISAMKYGNEGMVTLDQPLTIEPIGAALPKNDPLFLNLVQNYVSSLELAGVFEMLSAKWLEDGTWMLEVE</sequence>
<evidence type="ECO:0000313" key="9">
    <source>
        <dbReference type="Proteomes" id="UP001062165"/>
    </source>
</evidence>
<dbReference type="InterPro" id="IPR001320">
    <property type="entry name" value="Iontro_rcpt_C"/>
</dbReference>
<protein>
    <submittedName>
        <fullName evidence="8">Transporter substrate-binding domain-containing protein</fullName>
    </submittedName>
</protein>
<comment type="subcellular location">
    <subcellularLocation>
        <location evidence="1">Cell envelope</location>
    </subcellularLocation>
</comment>
<dbReference type="Proteomes" id="UP001062165">
    <property type="component" value="Chromosome"/>
</dbReference>
<feature type="domain" description="Solute-binding protein family 3/N-terminal" evidence="6">
    <location>
        <begin position="35"/>
        <end position="260"/>
    </location>
</feature>
<reference evidence="8" key="1">
    <citation type="submission" date="2022-10" db="EMBL/GenBank/DDBJ databases">
        <title>Comparative genomics and taxonomic characterization of three novel marine species of genus Reichenbachiella exhibiting antioxidant and polysaccharide degradation activities.</title>
        <authorList>
            <person name="Muhammad N."/>
            <person name="Lee Y.-J."/>
            <person name="Ko J."/>
            <person name="Kim S.-G."/>
        </authorList>
    </citation>
    <scope>NUCLEOTIDE SEQUENCE</scope>
    <source>
        <strain evidence="8">Wsw4-B4</strain>
    </source>
</reference>
<name>A0ABY6D250_9BACT</name>
<evidence type="ECO:0000256" key="4">
    <source>
        <dbReference type="RuleBase" id="RU003744"/>
    </source>
</evidence>
<organism evidence="8 9">
    <name type="scientific">Reichenbachiella carrageenanivorans</name>
    <dbReference type="NCBI Taxonomy" id="2979869"/>
    <lineage>
        <taxon>Bacteria</taxon>
        <taxon>Pseudomonadati</taxon>
        <taxon>Bacteroidota</taxon>
        <taxon>Cytophagia</taxon>
        <taxon>Cytophagales</taxon>
        <taxon>Reichenbachiellaceae</taxon>
        <taxon>Reichenbachiella</taxon>
    </lineage>
</organism>
<evidence type="ECO:0000313" key="8">
    <source>
        <dbReference type="EMBL" id="UXX80237.1"/>
    </source>
</evidence>
<dbReference type="InterPro" id="IPR018313">
    <property type="entry name" value="SBP_3_CS"/>
</dbReference>
<dbReference type="SMART" id="SM00062">
    <property type="entry name" value="PBPb"/>
    <property type="match status" value="1"/>
</dbReference>
<evidence type="ECO:0000259" key="6">
    <source>
        <dbReference type="SMART" id="SM00062"/>
    </source>
</evidence>
<dbReference type="PROSITE" id="PS01039">
    <property type="entry name" value="SBP_BACTERIAL_3"/>
    <property type="match status" value="1"/>
</dbReference>
<evidence type="ECO:0000256" key="2">
    <source>
        <dbReference type="ARBA" id="ARBA00010333"/>
    </source>
</evidence>
<gene>
    <name evidence="8" type="ORF">N7E81_03875</name>
</gene>
<comment type="similarity">
    <text evidence="2 4">Belongs to the bacterial solute-binding protein 3 family.</text>
</comment>
<feature type="chain" id="PRO_5045307215" evidence="5">
    <location>
        <begin position="24"/>
        <end position="267"/>
    </location>
</feature>
<evidence type="ECO:0000256" key="1">
    <source>
        <dbReference type="ARBA" id="ARBA00004196"/>
    </source>
</evidence>
<dbReference type="RefSeq" id="WP_263051967.1">
    <property type="nucleotide sequence ID" value="NZ_CP106735.1"/>
</dbReference>
<evidence type="ECO:0000256" key="3">
    <source>
        <dbReference type="ARBA" id="ARBA00022729"/>
    </source>
</evidence>
<evidence type="ECO:0000256" key="5">
    <source>
        <dbReference type="SAM" id="SignalP"/>
    </source>
</evidence>
<dbReference type="InterPro" id="IPR001638">
    <property type="entry name" value="Solute-binding_3/MltF_N"/>
</dbReference>
<proteinExistence type="inferred from homology"/>
<dbReference type="PANTHER" id="PTHR35936:SF17">
    <property type="entry name" value="ARGININE-BINDING EXTRACELLULAR PROTEIN ARTP"/>
    <property type="match status" value="1"/>
</dbReference>
<dbReference type="SMART" id="SM00079">
    <property type="entry name" value="PBPe"/>
    <property type="match status" value="1"/>
</dbReference>
<keyword evidence="9" id="KW-1185">Reference proteome</keyword>
<dbReference type="PANTHER" id="PTHR35936">
    <property type="entry name" value="MEMBRANE-BOUND LYTIC MUREIN TRANSGLYCOSYLASE F"/>
    <property type="match status" value="1"/>
</dbReference>
<feature type="signal peptide" evidence="5">
    <location>
        <begin position="1"/>
        <end position="23"/>
    </location>
</feature>
<feature type="domain" description="Ionotropic glutamate receptor C-terminal" evidence="7">
    <location>
        <begin position="35"/>
        <end position="259"/>
    </location>
</feature>
<dbReference type="Gene3D" id="3.40.190.10">
    <property type="entry name" value="Periplasmic binding protein-like II"/>
    <property type="match status" value="2"/>
</dbReference>
<dbReference type="Pfam" id="PF00497">
    <property type="entry name" value="SBP_bac_3"/>
    <property type="match status" value="1"/>
</dbReference>
<dbReference type="EMBL" id="CP106735">
    <property type="protein sequence ID" value="UXX80237.1"/>
    <property type="molecule type" value="Genomic_DNA"/>
</dbReference>
<evidence type="ECO:0000259" key="7">
    <source>
        <dbReference type="SMART" id="SM00079"/>
    </source>
</evidence>